<gene>
    <name evidence="2" type="ORF">ABR335_02580</name>
</gene>
<organism evidence="2">
    <name type="scientific">Heyndrickxia faecalis</name>
    <dbReference type="NCBI Taxonomy" id="2824910"/>
    <lineage>
        <taxon>Bacteria</taxon>
        <taxon>Bacillati</taxon>
        <taxon>Bacillota</taxon>
        <taxon>Bacilli</taxon>
        <taxon>Bacillales</taxon>
        <taxon>Bacillaceae</taxon>
        <taxon>Heyndrickxia</taxon>
    </lineage>
</organism>
<dbReference type="NCBIfam" id="NF040521">
    <property type="entry name" value="C45_proenzyme"/>
    <property type="match status" value="1"/>
</dbReference>
<dbReference type="EMBL" id="CP158453">
    <property type="protein sequence ID" value="XBX98518.1"/>
    <property type="molecule type" value="Genomic_DNA"/>
</dbReference>
<feature type="domain" description="Peptidase C45 hydrolase" evidence="1">
    <location>
        <begin position="120"/>
        <end position="355"/>
    </location>
</feature>
<dbReference type="AlphaFoldDB" id="A0AAU7WHB2"/>
<dbReference type="PANTHER" id="PTHR34180">
    <property type="entry name" value="PEPTIDASE C45"/>
    <property type="match status" value="1"/>
</dbReference>
<dbReference type="Gene3D" id="3.60.60.10">
    <property type="entry name" value="Penicillin V Acylase, Chain A"/>
    <property type="match status" value="1"/>
</dbReference>
<dbReference type="Pfam" id="PF03417">
    <property type="entry name" value="AAT"/>
    <property type="match status" value="1"/>
</dbReference>
<dbReference type="RefSeq" id="WP_350346490.1">
    <property type="nucleotide sequence ID" value="NZ_CP158453.1"/>
</dbReference>
<evidence type="ECO:0000259" key="1">
    <source>
        <dbReference type="Pfam" id="PF03417"/>
    </source>
</evidence>
<accession>A0AAU7WHB2</accession>
<reference evidence="2" key="1">
    <citation type="submission" date="2024-06" db="EMBL/GenBank/DDBJ databases">
        <authorList>
            <person name="Huang C.H."/>
            <person name="Ting Y.S."/>
            <person name="Cheng Y.H."/>
        </authorList>
    </citation>
    <scope>NUCLEOTIDE SEQUENCE</scope>
    <source>
        <strain evidence="2">TCI803</strain>
    </source>
</reference>
<dbReference type="InterPro" id="IPR005079">
    <property type="entry name" value="Peptidase_C45_hydrolase"/>
</dbReference>
<dbReference type="Gene3D" id="1.10.10.2120">
    <property type="match status" value="1"/>
</dbReference>
<evidence type="ECO:0000313" key="2">
    <source>
        <dbReference type="EMBL" id="XBX98518.1"/>
    </source>
</evidence>
<dbReference type="InterPro" id="IPR047801">
    <property type="entry name" value="Peptidase_C45"/>
</dbReference>
<dbReference type="InterPro" id="IPR047794">
    <property type="entry name" value="C45_proenzyme-like"/>
</dbReference>
<name>A0AAU7WHB2_9BACI</name>
<dbReference type="PANTHER" id="PTHR34180:SF1">
    <property type="entry name" value="BETA-ALANYL-DOPAMINE_CARCININE HYDROLASE"/>
    <property type="match status" value="1"/>
</dbReference>
<dbReference type="GeneID" id="93258451"/>
<sequence>MVEKIILRGSPEEIGRQHGKLGKNEVLKSLETYERLFYGYQQYSWKEAREEALKHVKAIWNHDPDLIEEMQGVAKGAGIDFEDVLALNARSEIALGNYKAGRHPPVDGCTAIATFPPAGCDTIIGQNWDWKGCQKDSLLLLEIHHPGKPVITMVTEGGIIGKIGYNSAGLGVCFNALITNRKTDQLPVHLVLREILNSRTLPEAIANIKDGKIAATASFIIGKADQDGKGMAVNVEASPFGLDFLEDGNGILVHTNHIISDSVKKGVEDRNEFKWEDSVLRMKRAQQLINVQLRSGGKIDEGTYMAWLSDTLNAPNAINHFENQSAPEHRRMETVFSIIMNLSQRKAFLCIGKPSENRYTEMGEIVRQQ</sequence>
<proteinExistence type="predicted"/>
<protein>
    <submittedName>
        <fullName evidence="2">C45 family peptidase</fullName>
    </submittedName>
</protein>